<dbReference type="EMBL" id="SSOB01000052">
    <property type="protein sequence ID" value="THF73606.1"/>
    <property type="molecule type" value="Genomic_DNA"/>
</dbReference>
<dbReference type="OrthoDB" id="9800543at2"/>
<comment type="caution">
    <text evidence="1">The sequence shown here is derived from an EMBL/GenBank/DDBJ whole genome shotgun (WGS) entry which is preliminary data.</text>
</comment>
<dbReference type="Proteomes" id="UP000310636">
    <property type="component" value="Unassembled WGS sequence"/>
</dbReference>
<organism evidence="1 2">
    <name type="scientific">Cohnella fermenti</name>
    <dbReference type="NCBI Taxonomy" id="2565925"/>
    <lineage>
        <taxon>Bacteria</taxon>
        <taxon>Bacillati</taxon>
        <taxon>Bacillota</taxon>
        <taxon>Bacilli</taxon>
        <taxon>Bacillales</taxon>
        <taxon>Paenibacillaceae</taxon>
        <taxon>Cohnella</taxon>
    </lineage>
</organism>
<gene>
    <name evidence="1" type="ORF">E6C55_28395</name>
</gene>
<evidence type="ECO:0000313" key="1">
    <source>
        <dbReference type="EMBL" id="THF73606.1"/>
    </source>
</evidence>
<name>A0A4V3WDU0_9BACL</name>
<dbReference type="RefSeq" id="WP_136373218.1">
    <property type="nucleotide sequence ID" value="NZ_SSOB01000052.1"/>
</dbReference>
<protein>
    <recommendedName>
        <fullName evidence="3">GNAT family N-acetyltransferase</fullName>
    </recommendedName>
</protein>
<proteinExistence type="predicted"/>
<evidence type="ECO:0000313" key="2">
    <source>
        <dbReference type="Proteomes" id="UP000310636"/>
    </source>
</evidence>
<evidence type="ECO:0008006" key="3">
    <source>
        <dbReference type="Google" id="ProtNLM"/>
    </source>
</evidence>
<dbReference type="AlphaFoldDB" id="A0A4V3WDU0"/>
<keyword evidence="2" id="KW-1185">Reference proteome</keyword>
<sequence>MSWKLIHRNGESFEAAFSLLNKNDITQLRKREGWSRGIDWSDYLRNDQDFTAYRLHIMGDDQTQGLIALAVRAGFVELGFVEKAPSNKTADKAFMNAGELLFAHACLSSLESNGDGYVLLQAKSKLKDYYIDHYGMEVVSLRRNLLAIPPVESRRLIELYWNQRS</sequence>
<accession>A0A4V3WDU0</accession>
<reference evidence="1 2" key="1">
    <citation type="submission" date="2019-04" db="EMBL/GenBank/DDBJ databases">
        <title>Cohnella sp. nov. isolated from preserved vegetables.</title>
        <authorList>
            <person name="Lin S.-Y."/>
            <person name="Hung M.-H."/>
            <person name="Young C.-C."/>
        </authorList>
    </citation>
    <scope>NUCLEOTIDE SEQUENCE [LARGE SCALE GENOMIC DNA]</scope>
    <source>
        <strain evidence="1 2">CC-MHH1044</strain>
    </source>
</reference>